<accession>A0ABW2Y5R6</accession>
<name>A0ABW2Y5R6_9BIFI</name>
<sequence>MRMFMNVLRAELLKMSRSTVWVVLVVIPLITAVMGSFNYVNNLGVLTPSWANLWTQHSLFLCYFFSPALIGIICSYLWHFEHQRNNWNIVLTQPVTMTALVVSKIVVASLLFGFVLSMVGIFYWESGRILRVPGNFPPEFGLWLVRGWLAGIAVISVQSIISLFVRNFAAPVAIAMVLGIAGLGVTAEGLELYYPFSLLQISMNSNGTSGLSAHDVTTFIIMTMCYIVIPIIISVAILRKKDVDSK</sequence>
<dbReference type="Proteomes" id="UP001597036">
    <property type="component" value="Unassembled WGS sequence"/>
</dbReference>
<feature type="transmembrane region" description="Helical" evidence="1">
    <location>
        <begin position="20"/>
        <end position="37"/>
    </location>
</feature>
<feature type="transmembrane region" description="Helical" evidence="1">
    <location>
        <begin position="172"/>
        <end position="196"/>
    </location>
</feature>
<organism evidence="2 3">
    <name type="scientific">Alloscardovia venturai</name>
    <dbReference type="NCBI Taxonomy" id="1769421"/>
    <lineage>
        <taxon>Bacteria</taxon>
        <taxon>Bacillati</taxon>
        <taxon>Actinomycetota</taxon>
        <taxon>Actinomycetes</taxon>
        <taxon>Bifidobacteriales</taxon>
        <taxon>Bifidobacteriaceae</taxon>
        <taxon>Alloscardovia</taxon>
    </lineage>
</organism>
<keyword evidence="1" id="KW-0472">Membrane</keyword>
<dbReference type="RefSeq" id="WP_377937794.1">
    <property type="nucleotide sequence ID" value="NZ_JBHTHQ010000010.1"/>
</dbReference>
<dbReference type="EMBL" id="JBHTHQ010000010">
    <property type="protein sequence ID" value="MFD0704353.1"/>
    <property type="molecule type" value="Genomic_DNA"/>
</dbReference>
<feature type="transmembrane region" description="Helical" evidence="1">
    <location>
        <begin position="57"/>
        <end position="78"/>
    </location>
</feature>
<reference evidence="3" key="1">
    <citation type="journal article" date="2019" name="Int. J. Syst. Evol. Microbiol.">
        <title>The Global Catalogue of Microorganisms (GCM) 10K type strain sequencing project: providing services to taxonomists for standard genome sequencing and annotation.</title>
        <authorList>
            <consortium name="The Broad Institute Genomics Platform"/>
            <consortium name="The Broad Institute Genome Sequencing Center for Infectious Disease"/>
            <person name="Wu L."/>
            <person name="Ma J."/>
        </authorList>
    </citation>
    <scope>NUCLEOTIDE SEQUENCE [LARGE SCALE GENOMIC DNA]</scope>
    <source>
        <strain evidence="3">CCM 8604</strain>
    </source>
</reference>
<keyword evidence="1" id="KW-0812">Transmembrane</keyword>
<dbReference type="Pfam" id="PF12730">
    <property type="entry name" value="ABC2_membrane_4"/>
    <property type="match status" value="1"/>
</dbReference>
<dbReference type="PANTHER" id="PTHR37305:SF1">
    <property type="entry name" value="MEMBRANE PROTEIN"/>
    <property type="match status" value="1"/>
</dbReference>
<proteinExistence type="predicted"/>
<evidence type="ECO:0000313" key="2">
    <source>
        <dbReference type="EMBL" id="MFD0704353.1"/>
    </source>
</evidence>
<evidence type="ECO:0000313" key="3">
    <source>
        <dbReference type="Proteomes" id="UP001597036"/>
    </source>
</evidence>
<comment type="caution">
    <text evidence="2">The sequence shown here is derived from an EMBL/GenBank/DDBJ whole genome shotgun (WGS) entry which is preliminary data.</text>
</comment>
<feature type="transmembrane region" description="Helical" evidence="1">
    <location>
        <begin position="216"/>
        <end position="238"/>
    </location>
</feature>
<keyword evidence="1" id="KW-1133">Transmembrane helix</keyword>
<protein>
    <submittedName>
        <fullName evidence="2">ABC transporter permease</fullName>
    </submittedName>
</protein>
<evidence type="ECO:0000256" key="1">
    <source>
        <dbReference type="SAM" id="Phobius"/>
    </source>
</evidence>
<dbReference type="PANTHER" id="PTHR37305">
    <property type="entry name" value="INTEGRAL MEMBRANE PROTEIN-RELATED"/>
    <property type="match status" value="1"/>
</dbReference>
<feature type="transmembrane region" description="Helical" evidence="1">
    <location>
        <begin position="99"/>
        <end position="123"/>
    </location>
</feature>
<keyword evidence="3" id="KW-1185">Reference proteome</keyword>
<feature type="transmembrane region" description="Helical" evidence="1">
    <location>
        <begin position="143"/>
        <end position="165"/>
    </location>
</feature>
<dbReference type="CDD" id="cd21809">
    <property type="entry name" value="ABC-2_lan_permease-like"/>
    <property type="match status" value="1"/>
</dbReference>
<gene>
    <name evidence="2" type="ORF">ACFQY8_01110</name>
</gene>